<feature type="chain" id="PRO_5025666537" description="Bulb-type lectin domain-containing protein" evidence="3">
    <location>
        <begin position="29"/>
        <end position="725"/>
    </location>
</feature>
<reference evidence="6" key="1">
    <citation type="journal article" date="2019" name="Genome Biol. Evol.">
        <title>The Rhododendron genome and chromosomal organization provide insight into shared whole-genome duplications across the heath family (Ericaceae).</title>
        <authorList>
            <person name="Soza V.L."/>
            <person name="Lindsley D."/>
            <person name="Waalkes A."/>
            <person name="Ramage E."/>
            <person name="Patwardhan R.P."/>
            <person name="Burton J.N."/>
            <person name="Adey A."/>
            <person name="Kumar A."/>
            <person name="Qiu R."/>
            <person name="Shendure J."/>
            <person name="Hall B."/>
        </authorList>
    </citation>
    <scope>NUCLEOTIDE SEQUENCE</scope>
    <source>
        <strain evidence="6">RSF 1966-606</strain>
    </source>
</reference>
<feature type="domain" description="Bulb-type lectin" evidence="4">
    <location>
        <begin position="477"/>
        <end position="607"/>
    </location>
</feature>
<dbReference type="InterPro" id="IPR003609">
    <property type="entry name" value="Pan_app"/>
</dbReference>
<organism evidence="6">
    <name type="scientific">Rhododendron williamsianum</name>
    <dbReference type="NCBI Taxonomy" id="262921"/>
    <lineage>
        <taxon>Eukaryota</taxon>
        <taxon>Viridiplantae</taxon>
        <taxon>Streptophyta</taxon>
        <taxon>Embryophyta</taxon>
        <taxon>Tracheophyta</taxon>
        <taxon>Spermatophyta</taxon>
        <taxon>Magnoliopsida</taxon>
        <taxon>eudicotyledons</taxon>
        <taxon>Gunneridae</taxon>
        <taxon>Pentapetalae</taxon>
        <taxon>asterids</taxon>
        <taxon>Ericales</taxon>
        <taxon>Ericaceae</taxon>
        <taxon>Ericoideae</taxon>
        <taxon>Rhodoreae</taxon>
        <taxon>Rhododendron</taxon>
    </lineage>
</organism>
<dbReference type="Gene3D" id="2.90.10.30">
    <property type="match status" value="1"/>
</dbReference>
<sequence>MGGINNPSGALFALVYSLLLASLPLIDARIVGEYSVTNLRASWDDIPEFYSSADRKFVLKPILVRTNPGVGFVAGFWCSVFFRNCLFSILIFPSADYLQPSDRGLVWSANRNKPCSSIETHEVWQSFDHPTDTLLLGQNFSLGQKLIASVSSSNWSQEWKFQWFGWFQWVVVSSCISTAQFMKLEPDGHLMVYQGVGGNYWNATANLLEPYVGDCEYPLACGKYGVCSKGQCSCPPGEAKNGTSLFRQEIYGQPNQGCSPITPISCNSSQYHSLLELQNISYSGNYNQNGYEEKELEDCKKACLNNCSCKGFLFRYGSAQGCLLLSEVLTLVIREAEGFTSFRDDEDCCVVLQSDFVKRPPMSVVVKVLEGLVDVETNLDYNFTNLALPRKVGAASLNEDVVHAANMLLPSTLSGPRQSQLREVPHPSAELWAAEGRRGKEKNEDEKDNLVDFTRGSFSRFGLSSYNYKYINDVEDPPSPVEGSFVQVAPFLYRRTNDTQFLCGFSCNFDGTECLFSVLMFQNKPNSSSSGIESPQLVWSTNRDSPVKASATLLLTGDGGLVVGDVDGAPVWSTNISSKSVPGITLTALGNLELFDENNDTVWESVDHPTDTLVEGQTLYSGMELTASTSTSNWRKGMLSRGIKAPRDSAYGLFILPGSAARFMKLGPDGHFRLYEWGDQNEESVTDMKQGCGVTGRVEDNWINLLLIQIQMFHVALALLRKGEP</sequence>
<dbReference type="PROSITE" id="PS50948">
    <property type="entry name" value="PAN"/>
    <property type="match status" value="1"/>
</dbReference>
<keyword evidence="1 3" id="KW-0732">Signal</keyword>
<evidence type="ECO:0000256" key="2">
    <source>
        <dbReference type="ARBA" id="ARBA00023180"/>
    </source>
</evidence>
<protein>
    <recommendedName>
        <fullName evidence="7">Bulb-type lectin domain-containing protein</fullName>
    </recommendedName>
</protein>
<dbReference type="InterPro" id="IPR051343">
    <property type="entry name" value="G-type_lectin_kinases/EP1-like"/>
</dbReference>
<gene>
    <name evidence="6" type="ORF">C3L33_23109</name>
</gene>
<evidence type="ECO:0000259" key="4">
    <source>
        <dbReference type="PROSITE" id="PS50927"/>
    </source>
</evidence>
<proteinExistence type="predicted"/>
<dbReference type="PROSITE" id="PS50927">
    <property type="entry name" value="BULB_LECTIN"/>
    <property type="match status" value="1"/>
</dbReference>
<dbReference type="PANTHER" id="PTHR47976">
    <property type="entry name" value="G-TYPE LECTIN S-RECEPTOR-LIKE SERINE/THREONINE-PROTEIN KINASE SD2-5"/>
    <property type="match status" value="1"/>
</dbReference>
<dbReference type="InterPro" id="IPR001480">
    <property type="entry name" value="Bulb-type_lectin_dom"/>
</dbReference>
<evidence type="ECO:0000313" key="6">
    <source>
        <dbReference type="EMBL" id="KAE9444993.1"/>
    </source>
</evidence>
<accession>A0A6A4K855</accession>
<name>A0A6A4K855_9ERIC</name>
<dbReference type="CDD" id="cd00028">
    <property type="entry name" value="B_lectin"/>
    <property type="match status" value="1"/>
</dbReference>
<evidence type="ECO:0000256" key="3">
    <source>
        <dbReference type="SAM" id="SignalP"/>
    </source>
</evidence>
<feature type="domain" description="Apple" evidence="5">
    <location>
        <begin position="266"/>
        <end position="348"/>
    </location>
</feature>
<evidence type="ECO:0008006" key="7">
    <source>
        <dbReference type="Google" id="ProtNLM"/>
    </source>
</evidence>
<dbReference type="FunFam" id="2.90.10.30:FF:000003">
    <property type="entry name" value="Os04g0303100 protein"/>
    <property type="match status" value="1"/>
</dbReference>
<dbReference type="Pfam" id="PF08276">
    <property type="entry name" value="PAN_2"/>
    <property type="match status" value="1"/>
</dbReference>
<evidence type="ECO:0000259" key="5">
    <source>
        <dbReference type="PROSITE" id="PS50948"/>
    </source>
</evidence>
<evidence type="ECO:0000256" key="1">
    <source>
        <dbReference type="ARBA" id="ARBA00022729"/>
    </source>
</evidence>
<feature type="non-terminal residue" evidence="6">
    <location>
        <position position="1"/>
    </location>
</feature>
<keyword evidence="2" id="KW-0325">Glycoprotein</keyword>
<dbReference type="OrthoDB" id="4062651at2759"/>
<dbReference type="SUPFAM" id="SSF51110">
    <property type="entry name" value="alpha-D-mannose-specific plant lectins"/>
    <property type="match status" value="2"/>
</dbReference>
<dbReference type="SMART" id="SM00473">
    <property type="entry name" value="PAN_AP"/>
    <property type="match status" value="1"/>
</dbReference>
<dbReference type="SMART" id="SM00108">
    <property type="entry name" value="B_lectin"/>
    <property type="match status" value="1"/>
</dbReference>
<dbReference type="Pfam" id="PF01453">
    <property type="entry name" value="B_lectin"/>
    <property type="match status" value="1"/>
</dbReference>
<feature type="signal peptide" evidence="3">
    <location>
        <begin position="1"/>
        <end position="28"/>
    </location>
</feature>
<dbReference type="AlphaFoldDB" id="A0A6A4K855"/>
<dbReference type="PANTHER" id="PTHR47976:SF66">
    <property type="entry name" value="G-TYPE LECTIN S-RECEPTOR-LIKE SERINE_THREONINE-PROTEIN KINASE SD2-5"/>
    <property type="match status" value="1"/>
</dbReference>
<dbReference type="InterPro" id="IPR036426">
    <property type="entry name" value="Bulb-type_lectin_dom_sf"/>
</dbReference>
<comment type="caution">
    <text evidence="6">The sequence shown here is derived from an EMBL/GenBank/DDBJ whole genome shotgun (WGS) entry which is preliminary data.</text>
</comment>
<dbReference type="EMBL" id="QEFC01004708">
    <property type="protein sequence ID" value="KAE9444993.1"/>
    <property type="molecule type" value="Genomic_DNA"/>
</dbReference>